<protein>
    <submittedName>
        <fullName evidence="1">Uncharacterized protein</fullName>
    </submittedName>
</protein>
<sequence length="181" mass="20588">MLKRPTSSCPNSLLFHFILASQLHNHHDPAPAEEDHRNSCRESRTVLAPNMSVLSPTFFETLWQALGSFQKKHCQSSLRVSACPPPEEKRITFFSRLDPRMHFIYDNLSLVLQHIESDPGASESIVSNLPHPLDRTAKLIPIKSALLATRQRATKREDDGYIRYSVNNQHELCALRNGYAD</sequence>
<evidence type="ECO:0000313" key="2">
    <source>
        <dbReference type="Proteomes" id="UP001286456"/>
    </source>
</evidence>
<comment type="caution">
    <text evidence="1">The sequence shown here is derived from an EMBL/GenBank/DDBJ whole genome shotgun (WGS) entry which is preliminary data.</text>
</comment>
<dbReference type="AlphaFoldDB" id="A0AAE0I7U6"/>
<organism evidence="1 2">
    <name type="scientific">Cercophora scortea</name>
    <dbReference type="NCBI Taxonomy" id="314031"/>
    <lineage>
        <taxon>Eukaryota</taxon>
        <taxon>Fungi</taxon>
        <taxon>Dikarya</taxon>
        <taxon>Ascomycota</taxon>
        <taxon>Pezizomycotina</taxon>
        <taxon>Sordariomycetes</taxon>
        <taxon>Sordariomycetidae</taxon>
        <taxon>Sordariales</taxon>
        <taxon>Lasiosphaeriaceae</taxon>
        <taxon>Cercophora</taxon>
    </lineage>
</organism>
<keyword evidence="2" id="KW-1185">Reference proteome</keyword>
<proteinExistence type="predicted"/>
<dbReference type="Proteomes" id="UP001286456">
    <property type="component" value="Unassembled WGS sequence"/>
</dbReference>
<reference evidence="1" key="2">
    <citation type="submission" date="2023-06" db="EMBL/GenBank/DDBJ databases">
        <authorList>
            <consortium name="Lawrence Berkeley National Laboratory"/>
            <person name="Haridas S."/>
            <person name="Hensen N."/>
            <person name="Bonometti L."/>
            <person name="Westerberg I."/>
            <person name="Brannstrom I.O."/>
            <person name="Guillou S."/>
            <person name="Cros-Aarteil S."/>
            <person name="Calhoun S."/>
            <person name="Kuo A."/>
            <person name="Mondo S."/>
            <person name="Pangilinan J."/>
            <person name="Riley R."/>
            <person name="Labutti K."/>
            <person name="Andreopoulos B."/>
            <person name="Lipzen A."/>
            <person name="Chen C."/>
            <person name="Yanf M."/>
            <person name="Daum C."/>
            <person name="Ng V."/>
            <person name="Clum A."/>
            <person name="Steindorff A."/>
            <person name="Ohm R."/>
            <person name="Martin F."/>
            <person name="Silar P."/>
            <person name="Natvig D."/>
            <person name="Lalanne C."/>
            <person name="Gautier V."/>
            <person name="Ament-Velasquez S.L."/>
            <person name="Kruys A."/>
            <person name="Hutchinson M.I."/>
            <person name="Powell A.J."/>
            <person name="Barry K."/>
            <person name="Miller A.N."/>
            <person name="Grigoriev I.V."/>
            <person name="Debuchy R."/>
            <person name="Gladieux P."/>
            <person name="Thoren M.H."/>
            <person name="Johannesson H."/>
        </authorList>
    </citation>
    <scope>NUCLEOTIDE SEQUENCE</scope>
    <source>
        <strain evidence="1">SMH4131-1</strain>
    </source>
</reference>
<accession>A0AAE0I7U6</accession>
<dbReference type="EMBL" id="JAUEPO010000006">
    <property type="protein sequence ID" value="KAK3320214.1"/>
    <property type="molecule type" value="Genomic_DNA"/>
</dbReference>
<name>A0AAE0I7U6_9PEZI</name>
<reference evidence="1" key="1">
    <citation type="journal article" date="2023" name="Mol. Phylogenet. Evol.">
        <title>Genome-scale phylogeny and comparative genomics of the fungal order Sordariales.</title>
        <authorList>
            <person name="Hensen N."/>
            <person name="Bonometti L."/>
            <person name="Westerberg I."/>
            <person name="Brannstrom I.O."/>
            <person name="Guillou S."/>
            <person name="Cros-Aarteil S."/>
            <person name="Calhoun S."/>
            <person name="Haridas S."/>
            <person name="Kuo A."/>
            <person name="Mondo S."/>
            <person name="Pangilinan J."/>
            <person name="Riley R."/>
            <person name="LaButti K."/>
            <person name="Andreopoulos B."/>
            <person name="Lipzen A."/>
            <person name="Chen C."/>
            <person name="Yan M."/>
            <person name="Daum C."/>
            <person name="Ng V."/>
            <person name="Clum A."/>
            <person name="Steindorff A."/>
            <person name="Ohm R.A."/>
            <person name="Martin F."/>
            <person name="Silar P."/>
            <person name="Natvig D.O."/>
            <person name="Lalanne C."/>
            <person name="Gautier V."/>
            <person name="Ament-Velasquez S.L."/>
            <person name="Kruys A."/>
            <person name="Hutchinson M.I."/>
            <person name="Powell A.J."/>
            <person name="Barry K."/>
            <person name="Miller A.N."/>
            <person name="Grigoriev I.V."/>
            <person name="Debuchy R."/>
            <person name="Gladieux P."/>
            <person name="Hiltunen Thoren M."/>
            <person name="Johannesson H."/>
        </authorList>
    </citation>
    <scope>NUCLEOTIDE SEQUENCE</scope>
    <source>
        <strain evidence="1">SMH4131-1</strain>
    </source>
</reference>
<evidence type="ECO:0000313" key="1">
    <source>
        <dbReference type="EMBL" id="KAK3320214.1"/>
    </source>
</evidence>
<gene>
    <name evidence="1" type="ORF">B0T19DRAFT_434084</name>
</gene>